<reference evidence="2" key="1">
    <citation type="journal article" date="2022" name="Mol. Ecol. Resour.">
        <title>The genomes of chicory, endive, great burdock and yacon provide insights into Asteraceae palaeo-polyploidization history and plant inulin production.</title>
        <authorList>
            <person name="Fan W."/>
            <person name="Wang S."/>
            <person name="Wang H."/>
            <person name="Wang A."/>
            <person name="Jiang F."/>
            <person name="Liu H."/>
            <person name="Zhao H."/>
            <person name="Xu D."/>
            <person name="Zhang Y."/>
        </authorList>
    </citation>
    <scope>NUCLEOTIDE SEQUENCE [LARGE SCALE GENOMIC DNA]</scope>
    <source>
        <strain evidence="2">cv. Yunnan</strain>
    </source>
</reference>
<sequence>MLNLGIGLKVRAYGITTSYVHTICPSRYLICIKEEEVGTVSFSFVSHVSCDRDLSIRRSKISALALQAQKLTSTNYAAWSVMVKIVLGANGLTDAIDKEKGIGIEERKKFMALGVIFQTLPEDVMLKMPKYSELKDVWEALRVRYLGVERTQKARLQMLISELDGLIKYSFINDLLVDYVAFYSFTTLDVIKSSNLTFTFSLNFISKYFVVEIKF</sequence>
<accession>A0ACB9BST3</accession>
<dbReference type="EMBL" id="CM042039">
    <property type="protein sequence ID" value="KAI3725060.1"/>
    <property type="molecule type" value="Genomic_DNA"/>
</dbReference>
<proteinExistence type="predicted"/>
<comment type="caution">
    <text evidence="1">The sequence shown here is derived from an EMBL/GenBank/DDBJ whole genome shotgun (WGS) entry which is preliminary data.</text>
</comment>
<gene>
    <name evidence="1" type="ORF">L1987_64833</name>
</gene>
<evidence type="ECO:0000313" key="1">
    <source>
        <dbReference type="EMBL" id="KAI3725060.1"/>
    </source>
</evidence>
<evidence type="ECO:0000313" key="2">
    <source>
        <dbReference type="Proteomes" id="UP001056120"/>
    </source>
</evidence>
<name>A0ACB9BST3_9ASTR</name>
<dbReference type="Proteomes" id="UP001056120">
    <property type="component" value="Linkage Group LG22"/>
</dbReference>
<keyword evidence="2" id="KW-1185">Reference proteome</keyword>
<organism evidence="1 2">
    <name type="scientific">Smallanthus sonchifolius</name>
    <dbReference type="NCBI Taxonomy" id="185202"/>
    <lineage>
        <taxon>Eukaryota</taxon>
        <taxon>Viridiplantae</taxon>
        <taxon>Streptophyta</taxon>
        <taxon>Embryophyta</taxon>
        <taxon>Tracheophyta</taxon>
        <taxon>Spermatophyta</taxon>
        <taxon>Magnoliopsida</taxon>
        <taxon>eudicotyledons</taxon>
        <taxon>Gunneridae</taxon>
        <taxon>Pentapetalae</taxon>
        <taxon>asterids</taxon>
        <taxon>campanulids</taxon>
        <taxon>Asterales</taxon>
        <taxon>Asteraceae</taxon>
        <taxon>Asteroideae</taxon>
        <taxon>Heliantheae alliance</taxon>
        <taxon>Millerieae</taxon>
        <taxon>Smallanthus</taxon>
    </lineage>
</organism>
<protein>
    <submittedName>
        <fullName evidence="1">Uncharacterized protein</fullName>
    </submittedName>
</protein>
<reference evidence="1 2" key="2">
    <citation type="journal article" date="2022" name="Mol. Ecol. Resour.">
        <title>The genomes of chicory, endive, great burdock and yacon provide insights into Asteraceae paleo-polyploidization history and plant inulin production.</title>
        <authorList>
            <person name="Fan W."/>
            <person name="Wang S."/>
            <person name="Wang H."/>
            <person name="Wang A."/>
            <person name="Jiang F."/>
            <person name="Liu H."/>
            <person name="Zhao H."/>
            <person name="Xu D."/>
            <person name="Zhang Y."/>
        </authorList>
    </citation>
    <scope>NUCLEOTIDE SEQUENCE [LARGE SCALE GENOMIC DNA]</scope>
    <source>
        <strain evidence="2">cv. Yunnan</strain>
        <tissue evidence="1">Leaves</tissue>
    </source>
</reference>